<evidence type="ECO:0000256" key="1">
    <source>
        <dbReference type="SAM" id="MobiDB-lite"/>
    </source>
</evidence>
<reference evidence="2" key="1">
    <citation type="submission" date="2020-03" db="EMBL/GenBank/DDBJ databases">
        <authorList>
            <person name="Weist P."/>
        </authorList>
    </citation>
    <scope>NUCLEOTIDE SEQUENCE</scope>
</reference>
<comment type="caution">
    <text evidence="2">The sequence shown here is derived from an EMBL/GenBank/DDBJ whole genome shotgun (WGS) entry which is preliminary data.</text>
</comment>
<dbReference type="Proteomes" id="UP001153269">
    <property type="component" value="Unassembled WGS sequence"/>
</dbReference>
<keyword evidence="3" id="KW-1185">Reference proteome</keyword>
<proteinExistence type="predicted"/>
<feature type="compositionally biased region" description="Basic residues" evidence="1">
    <location>
        <begin position="230"/>
        <end position="240"/>
    </location>
</feature>
<organism evidence="2 3">
    <name type="scientific">Pleuronectes platessa</name>
    <name type="common">European plaice</name>
    <dbReference type="NCBI Taxonomy" id="8262"/>
    <lineage>
        <taxon>Eukaryota</taxon>
        <taxon>Metazoa</taxon>
        <taxon>Chordata</taxon>
        <taxon>Craniata</taxon>
        <taxon>Vertebrata</taxon>
        <taxon>Euteleostomi</taxon>
        <taxon>Actinopterygii</taxon>
        <taxon>Neopterygii</taxon>
        <taxon>Teleostei</taxon>
        <taxon>Neoteleostei</taxon>
        <taxon>Acanthomorphata</taxon>
        <taxon>Carangaria</taxon>
        <taxon>Pleuronectiformes</taxon>
        <taxon>Pleuronectoidei</taxon>
        <taxon>Pleuronectidae</taxon>
        <taxon>Pleuronectes</taxon>
    </lineage>
</organism>
<name>A0A9N7YIW1_PLEPL</name>
<evidence type="ECO:0000313" key="3">
    <source>
        <dbReference type="Proteomes" id="UP001153269"/>
    </source>
</evidence>
<dbReference type="EMBL" id="CADEAL010001059">
    <property type="protein sequence ID" value="CAB1428492.1"/>
    <property type="molecule type" value="Genomic_DNA"/>
</dbReference>
<protein>
    <submittedName>
        <fullName evidence="2">Uncharacterized protein</fullName>
    </submittedName>
</protein>
<gene>
    <name evidence="2" type="ORF">PLEPLA_LOCUS16465</name>
</gene>
<sequence length="240" mass="26764">MALSMALDPYWKDLISTSSIPLVITGVPTLIELMLHWGPMPWVAFSSLAEVAYEATDAAEDQEEPAPYWSPVCCPSDSGTWTDSSRVPPAPRLRGSKGCLEIVVDIKIKNSAKDCYRECRKTPWSLHASRTADVLRSRAPDKTQFNDLPVGRLLCHSYRAPAQAPRKGAFRRGALMGRVHTVRWRGLPEEVQGLIFKPFVHQPYPDSKIPSARIQDTVITPRPADDRHPHATKLRKSSDG</sequence>
<feature type="region of interest" description="Disordered" evidence="1">
    <location>
        <begin position="218"/>
        <end position="240"/>
    </location>
</feature>
<evidence type="ECO:0000313" key="2">
    <source>
        <dbReference type="EMBL" id="CAB1428492.1"/>
    </source>
</evidence>
<dbReference type="AlphaFoldDB" id="A0A9N7YIW1"/>
<accession>A0A9N7YIW1</accession>